<dbReference type="AlphaFoldDB" id="A0A845M635"/>
<dbReference type="PANTHER" id="PTHR44688">
    <property type="entry name" value="DNA-BINDING TRANSCRIPTIONAL ACTIVATOR DEVR_DOSR"/>
    <property type="match status" value="1"/>
</dbReference>
<dbReference type="PRINTS" id="PR00038">
    <property type="entry name" value="HTHLUXR"/>
</dbReference>
<dbReference type="SMART" id="SM00421">
    <property type="entry name" value="HTH_LUXR"/>
    <property type="match status" value="1"/>
</dbReference>
<dbReference type="GO" id="GO:0000160">
    <property type="term" value="P:phosphorelay signal transduction system"/>
    <property type="evidence" value="ECO:0007669"/>
    <property type="project" value="InterPro"/>
</dbReference>
<dbReference type="PROSITE" id="PS50110">
    <property type="entry name" value="RESPONSE_REGULATORY"/>
    <property type="match status" value="1"/>
</dbReference>
<dbReference type="Gene3D" id="3.40.50.2300">
    <property type="match status" value="1"/>
</dbReference>
<dbReference type="EMBL" id="WTUX01000019">
    <property type="protein sequence ID" value="MZR14499.1"/>
    <property type="molecule type" value="Genomic_DNA"/>
</dbReference>
<gene>
    <name evidence="7" type="ORF">GQE99_15880</name>
</gene>
<dbReference type="SUPFAM" id="SSF52172">
    <property type="entry name" value="CheY-like"/>
    <property type="match status" value="1"/>
</dbReference>
<evidence type="ECO:0000256" key="2">
    <source>
        <dbReference type="ARBA" id="ARBA00023125"/>
    </source>
</evidence>
<dbReference type="InterPro" id="IPR001789">
    <property type="entry name" value="Sig_transdc_resp-reg_receiver"/>
</dbReference>
<dbReference type="GO" id="GO:0003677">
    <property type="term" value="F:DNA binding"/>
    <property type="evidence" value="ECO:0007669"/>
    <property type="project" value="UniProtKB-KW"/>
</dbReference>
<dbReference type="RefSeq" id="WP_161352615.1">
    <property type="nucleotide sequence ID" value="NZ_WTUX01000019.1"/>
</dbReference>
<dbReference type="InterPro" id="IPR011006">
    <property type="entry name" value="CheY-like_superfamily"/>
</dbReference>
<dbReference type="Proteomes" id="UP000467322">
    <property type="component" value="Unassembled WGS sequence"/>
</dbReference>
<dbReference type="InterPro" id="IPR036388">
    <property type="entry name" value="WH-like_DNA-bd_sf"/>
</dbReference>
<feature type="modified residue" description="4-aspartylphosphate" evidence="4">
    <location>
        <position position="57"/>
    </location>
</feature>
<dbReference type="InterPro" id="IPR016032">
    <property type="entry name" value="Sig_transdc_resp-reg_C-effctor"/>
</dbReference>
<dbReference type="InterPro" id="IPR000792">
    <property type="entry name" value="Tscrpt_reg_LuxR_C"/>
</dbReference>
<dbReference type="PROSITE" id="PS00622">
    <property type="entry name" value="HTH_LUXR_1"/>
    <property type="match status" value="1"/>
</dbReference>
<dbReference type="SUPFAM" id="SSF46894">
    <property type="entry name" value="C-terminal effector domain of the bipartite response regulators"/>
    <property type="match status" value="1"/>
</dbReference>
<evidence type="ECO:0000259" key="5">
    <source>
        <dbReference type="PROSITE" id="PS50043"/>
    </source>
</evidence>
<proteinExistence type="predicted"/>
<dbReference type="PROSITE" id="PS50043">
    <property type="entry name" value="HTH_LUXR_2"/>
    <property type="match status" value="1"/>
</dbReference>
<evidence type="ECO:0000256" key="1">
    <source>
        <dbReference type="ARBA" id="ARBA00023015"/>
    </source>
</evidence>
<dbReference type="Pfam" id="PF00196">
    <property type="entry name" value="GerE"/>
    <property type="match status" value="1"/>
</dbReference>
<sequence length="209" mass="22710">MADPVHIVIADENPVLVSSLAALLTDALALAPGDVSEVVPVAATQIADARPDLVILDPLLTETLSSLVADLRRSLPGVALVAYASRPTTELARYCLENGFRAFLPKTMTATSFLRAIRVVRDGGTFVHKSFVREMRDIDMAPGAGCVLSEREETTLRLVAMGYSNREIAARLNLSIKTVDTHRGRAMKKLAIETRPELVRVACARGWLF</sequence>
<evidence type="ECO:0000313" key="7">
    <source>
        <dbReference type="EMBL" id="MZR14499.1"/>
    </source>
</evidence>
<evidence type="ECO:0000256" key="3">
    <source>
        <dbReference type="ARBA" id="ARBA00023163"/>
    </source>
</evidence>
<keyword evidence="8" id="KW-1185">Reference proteome</keyword>
<protein>
    <recommendedName>
        <fullName evidence="9">Two component transcriptional regulator, LuxR family</fullName>
    </recommendedName>
</protein>
<comment type="caution">
    <text evidence="7">The sequence shown here is derived from an EMBL/GenBank/DDBJ whole genome shotgun (WGS) entry which is preliminary data.</text>
</comment>
<evidence type="ECO:0000259" key="6">
    <source>
        <dbReference type="PROSITE" id="PS50110"/>
    </source>
</evidence>
<keyword evidence="4" id="KW-0597">Phosphoprotein</keyword>
<evidence type="ECO:0000313" key="8">
    <source>
        <dbReference type="Proteomes" id="UP000467322"/>
    </source>
</evidence>
<reference evidence="7 8" key="1">
    <citation type="submission" date="2019-12" db="EMBL/GenBank/DDBJ databases">
        <title>Maritimibacter sp. nov. sp. isolated from sea sand.</title>
        <authorList>
            <person name="Kim J."/>
            <person name="Jeong S.E."/>
            <person name="Jung H.S."/>
            <person name="Jeon C.O."/>
        </authorList>
    </citation>
    <scope>NUCLEOTIDE SEQUENCE [LARGE SCALE GENOMIC DNA]</scope>
    <source>
        <strain evidence="7 8">DP07</strain>
    </source>
</reference>
<feature type="domain" description="HTH luxR-type" evidence="5">
    <location>
        <begin position="141"/>
        <end position="206"/>
    </location>
</feature>
<dbReference type="CDD" id="cd06170">
    <property type="entry name" value="LuxR_C_like"/>
    <property type="match status" value="1"/>
</dbReference>
<evidence type="ECO:0000256" key="4">
    <source>
        <dbReference type="PROSITE-ProRule" id="PRU00169"/>
    </source>
</evidence>
<accession>A0A845M635</accession>
<name>A0A845M635_9RHOB</name>
<dbReference type="GO" id="GO:0006355">
    <property type="term" value="P:regulation of DNA-templated transcription"/>
    <property type="evidence" value="ECO:0007669"/>
    <property type="project" value="InterPro"/>
</dbReference>
<organism evidence="7 8">
    <name type="scientific">Maritimibacter harenae</name>
    <dbReference type="NCBI Taxonomy" id="2606218"/>
    <lineage>
        <taxon>Bacteria</taxon>
        <taxon>Pseudomonadati</taxon>
        <taxon>Pseudomonadota</taxon>
        <taxon>Alphaproteobacteria</taxon>
        <taxon>Rhodobacterales</taxon>
        <taxon>Roseobacteraceae</taxon>
        <taxon>Maritimibacter</taxon>
    </lineage>
</organism>
<feature type="domain" description="Response regulatory" evidence="6">
    <location>
        <begin position="6"/>
        <end position="121"/>
    </location>
</feature>
<keyword evidence="2" id="KW-0238">DNA-binding</keyword>
<keyword evidence="3" id="KW-0804">Transcription</keyword>
<dbReference type="PANTHER" id="PTHR44688:SF16">
    <property type="entry name" value="DNA-BINDING TRANSCRIPTIONAL ACTIVATOR DEVR_DOSR"/>
    <property type="match status" value="1"/>
</dbReference>
<dbReference type="Gene3D" id="1.10.10.10">
    <property type="entry name" value="Winged helix-like DNA-binding domain superfamily/Winged helix DNA-binding domain"/>
    <property type="match status" value="1"/>
</dbReference>
<keyword evidence="1" id="KW-0805">Transcription regulation</keyword>
<evidence type="ECO:0008006" key="9">
    <source>
        <dbReference type="Google" id="ProtNLM"/>
    </source>
</evidence>